<name>A0A9X2JRC2_9RHOB</name>
<evidence type="ECO:0000256" key="1">
    <source>
        <dbReference type="ARBA" id="ARBA00009387"/>
    </source>
</evidence>
<evidence type="ECO:0000313" key="4">
    <source>
        <dbReference type="EMBL" id="MCP1168556.1"/>
    </source>
</evidence>
<feature type="chain" id="PRO_5040782984" evidence="2">
    <location>
        <begin position="27"/>
        <end position="219"/>
    </location>
</feature>
<proteinExistence type="inferred from homology"/>
<dbReference type="InterPro" id="IPR008258">
    <property type="entry name" value="Transglycosylase_SLT_dom_1"/>
</dbReference>
<dbReference type="SUPFAM" id="SSF53955">
    <property type="entry name" value="Lysozyme-like"/>
    <property type="match status" value="1"/>
</dbReference>
<dbReference type="AlphaFoldDB" id="A0A9X2JRC2"/>
<organism evidence="4 5">
    <name type="scientific">Limimaricola litoreus</name>
    <dbReference type="NCBI Taxonomy" id="2955316"/>
    <lineage>
        <taxon>Bacteria</taxon>
        <taxon>Pseudomonadati</taxon>
        <taxon>Pseudomonadota</taxon>
        <taxon>Alphaproteobacteria</taxon>
        <taxon>Rhodobacterales</taxon>
        <taxon>Paracoccaceae</taxon>
        <taxon>Limimaricola</taxon>
    </lineage>
</organism>
<dbReference type="EMBL" id="JAMYXC010000128">
    <property type="protein sequence ID" value="MCP1168556.1"/>
    <property type="molecule type" value="Genomic_DNA"/>
</dbReference>
<dbReference type="Proteomes" id="UP001139477">
    <property type="component" value="Unassembled WGS sequence"/>
</dbReference>
<dbReference type="PROSITE" id="PS51257">
    <property type="entry name" value="PROKAR_LIPOPROTEIN"/>
    <property type="match status" value="1"/>
</dbReference>
<feature type="domain" description="Transglycosylase SLT" evidence="3">
    <location>
        <begin position="95"/>
        <end position="160"/>
    </location>
</feature>
<keyword evidence="2" id="KW-0732">Signal</keyword>
<gene>
    <name evidence="4" type="ORF">NHG85_08475</name>
</gene>
<evidence type="ECO:0000259" key="3">
    <source>
        <dbReference type="Pfam" id="PF01464"/>
    </source>
</evidence>
<keyword evidence="5" id="KW-1185">Reference proteome</keyword>
<protein>
    <submittedName>
        <fullName evidence="4">Transglycosylase SLT domain-containing protein</fullName>
    </submittedName>
</protein>
<dbReference type="Gene3D" id="1.10.530.10">
    <property type="match status" value="1"/>
</dbReference>
<feature type="signal peptide" evidence="2">
    <location>
        <begin position="1"/>
        <end position="26"/>
    </location>
</feature>
<evidence type="ECO:0000256" key="2">
    <source>
        <dbReference type="SAM" id="SignalP"/>
    </source>
</evidence>
<sequence>MFPSFLRAPLRRLAPIALLGLGAACAPLPEAEAPVIATPPALPAMAWDHRPEGAQWTDATLAALKSHGAPLLSQVPADIGTWCPGYVTADADGRAAFWAGMLSALAKHESTWNPAAVGGGGKWFGLVQIAPATARGYGCAAGSGSALKDGVSNLSCAVRIAARTVRRDGVVSAGMRGLAADWGPFHSARKRAEMVNWTRNQSYCQPSQTARVASANSAG</sequence>
<evidence type="ECO:0000313" key="5">
    <source>
        <dbReference type="Proteomes" id="UP001139477"/>
    </source>
</evidence>
<comment type="similarity">
    <text evidence="1">Belongs to the virb1 family.</text>
</comment>
<reference evidence="4" key="1">
    <citation type="submission" date="2022-06" db="EMBL/GenBank/DDBJ databases">
        <title>Limimaricola sediminis sp. nov., isolated from an intertidal sediment.</title>
        <authorList>
            <person name="Shao X."/>
        </authorList>
    </citation>
    <scope>NUCLEOTIDE SEQUENCE</scope>
    <source>
        <strain evidence="4">ASW11-118</strain>
    </source>
</reference>
<accession>A0A9X2JRC2</accession>
<comment type="caution">
    <text evidence="4">The sequence shown here is derived from an EMBL/GenBank/DDBJ whole genome shotgun (WGS) entry which is preliminary data.</text>
</comment>
<dbReference type="RefSeq" id="WP_253331503.1">
    <property type="nucleotide sequence ID" value="NZ_JAMYXC010000128.1"/>
</dbReference>
<dbReference type="InterPro" id="IPR023346">
    <property type="entry name" value="Lysozyme-like_dom_sf"/>
</dbReference>
<dbReference type="Pfam" id="PF01464">
    <property type="entry name" value="SLT"/>
    <property type="match status" value="1"/>
</dbReference>